<proteinExistence type="predicted"/>
<evidence type="ECO:0000256" key="2">
    <source>
        <dbReference type="ARBA" id="ARBA00022679"/>
    </source>
</evidence>
<evidence type="ECO:0000313" key="4">
    <source>
        <dbReference type="Proteomes" id="UP000294664"/>
    </source>
</evidence>
<accession>A0A4R3LTX9</accession>
<keyword evidence="2 3" id="KW-0808">Transferase</keyword>
<protein>
    <submittedName>
        <fullName evidence="3">Glycosyl transferase family 11</fullName>
    </submittedName>
</protein>
<dbReference type="AlphaFoldDB" id="A0A4R3LTX9"/>
<dbReference type="OrthoDB" id="9794601at2"/>
<keyword evidence="4" id="KW-1185">Reference proteome</keyword>
<reference evidence="3 4" key="1">
    <citation type="submission" date="2019-03" db="EMBL/GenBank/DDBJ databases">
        <title>Genomic Encyclopedia of Type Strains, Phase IV (KMG-IV): sequencing the most valuable type-strain genomes for metagenomic binning, comparative biology and taxonomic classification.</title>
        <authorList>
            <person name="Goeker M."/>
        </authorList>
    </citation>
    <scope>NUCLEOTIDE SEQUENCE [LARGE SCALE GENOMIC DNA]</scope>
    <source>
        <strain evidence="3 4">DSM 9035</strain>
    </source>
</reference>
<dbReference type="RefSeq" id="WP_132032280.1">
    <property type="nucleotide sequence ID" value="NZ_SMAI01000008.1"/>
</dbReference>
<dbReference type="GO" id="GO:0016020">
    <property type="term" value="C:membrane"/>
    <property type="evidence" value="ECO:0007669"/>
    <property type="project" value="InterPro"/>
</dbReference>
<dbReference type="GO" id="GO:0008107">
    <property type="term" value="F:galactoside 2-alpha-L-fucosyltransferase activity"/>
    <property type="evidence" value="ECO:0007669"/>
    <property type="project" value="InterPro"/>
</dbReference>
<name>A0A4R3LTX9_9HYPH</name>
<evidence type="ECO:0000313" key="3">
    <source>
        <dbReference type="EMBL" id="TCT03964.1"/>
    </source>
</evidence>
<evidence type="ECO:0000256" key="1">
    <source>
        <dbReference type="ARBA" id="ARBA00022676"/>
    </source>
</evidence>
<sequence>MIVTRLAGGLGNQMFQYAAGRALALRRGTELRLDLSGLDAPGARAYGLGAFRLTAPAAAAGDLPPARRSWADRLLGRPRRRLVEASLRFDPAVIAAPDGTCLDGYWQSERYFLDQDAPIRADFTLRAPPDEANAALLDRIAGTTGICVHVRRGDYAADPQVRAVHGTCGPDYYRAALGLLIDRLGGDLTAFVFSDDPDWTRAHIALPVPTVYVTHNAADRPHEDLRLMQACRHHVIANSTLSWWGAWLGEKPGTLAVAPTRWFASPDRDARDIVPERWLRI</sequence>
<dbReference type="PANTHER" id="PTHR11927:SF9">
    <property type="entry name" value="L-FUCOSYLTRANSFERASE"/>
    <property type="match status" value="1"/>
</dbReference>
<dbReference type="InterPro" id="IPR002516">
    <property type="entry name" value="Glyco_trans_11"/>
</dbReference>
<keyword evidence="1" id="KW-0328">Glycosyltransferase</keyword>
<gene>
    <name evidence="3" type="ORF">EDC64_108130</name>
</gene>
<dbReference type="CDD" id="cd11301">
    <property type="entry name" value="Fut1_Fut2_like"/>
    <property type="match status" value="1"/>
</dbReference>
<dbReference type="GO" id="GO:0005975">
    <property type="term" value="P:carbohydrate metabolic process"/>
    <property type="evidence" value="ECO:0007669"/>
    <property type="project" value="InterPro"/>
</dbReference>
<dbReference type="Pfam" id="PF01531">
    <property type="entry name" value="Glyco_transf_11"/>
    <property type="match status" value="1"/>
</dbReference>
<dbReference type="EMBL" id="SMAI01000008">
    <property type="protein sequence ID" value="TCT03964.1"/>
    <property type="molecule type" value="Genomic_DNA"/>
</dbReference>
<comment type="caution">
    <text evidence="3">The sequence shown here is derived from an EMBL/GenBank/DDBJ whole genome shotgun (WGS) entry which is preliminary data.</text>
</comment>
<dbReference type="Proteomes" id="UP000294664">
    <property type="component" value="Unassembled WGS sequence"/>
</dbReference>
<dbReference type="PANTHER" id="PTHR11927">
    <property type="entry name" value="GALACTOSIDE 2-L-FUCOSYLTRANSFERASE"/>
    <property type="match status" value="1"/>
</dbReference>
<organism evidence="3 4">
    <name type="scientific">Aquabacter spiritensis</name>
    <dbReference type="NCBI Taxonomy" id="933073"/>
    <lineage>
        <taxon>Bacteria</taxon>
        <taxon>Pseudomonadati</taxon>
        <taxon>Pseudomonadota</taxon>
        <taxon>Alphaproteobacteria</taxon>
        <taxon>Hyphomicrobiales</taxon>
        <taxon>Xanthobacteraceae</taxon>
        <taxon>Aquabacter</taxon>
    </lineage>
</organism>